<feature type="region of interest" description="Disordered" evidence="5">
    <location>
        <begin position="195"/>
        <end position="218"/>
    </location>
</feature>
<dbReference type="InterPro" id="IPR006259">
    <property type="entry name" value="Adenyl_kin_sub"/>
</dbReference>
<reference evidence="8" key="1">
    <citation type="submission" date="2021-01" db="EMBL/GenBank/DDBJ databases">
        <authorList>
            <person name="Corre E."/>
            <person name="Pelletier E."/>
            <person name="Niang G."/>
            <person name="Scheremetjew M."/>
            <person name="Finn R."/>
            <person name="Kale V."/>
            <person name="Holt S."/>
            <person name="Cochrane G."/>
            <person name="Meng A."/>
            <person name="Brown T."/>
            <person name="Cohen L."/>
        </authorList>
    </citation>
    <scope>NUCLEOTIDE SEQUENCE</scope>
    <source>
        <strain evidence="8">CCMP1510</strain>
    </source>
</reference>
<dbReference type="Pfam" id="PF00406">
    <property type="entry name" value="ADK"/>
    <property type="match status" value="1"/>
</dbReference>
<keyword evidence="3 4" id="KW-0418">Kinase</keyword>
<dbReference type="PRINTS" id="PR00094">
    <property type="entry name" value="ADENYLTKNASE"/>
</dbReference>
<accession>A0A7S3K269</accession>
<evidence type="ECO:0000256" key="4">
    <source>
        <dbReference type="RuleBase" id="RU003330"/>
    </source>
</evidence>
<evidence type="ECO:0000256" key="1">
    <source>
        <dbReference type="ARBA" id="ARBA00022679"/>
    </source>
</evidence>
<evidence type="ECO:0000256" key="2">
    <source>
        <dbReference type="ARBA" id="ARBA00022741"/>
    </source>
</evidence>
<dbReference type="HAMAP" id="MF_00235">
    <property type="entry name" value="Adenylate_kinase_Adk"/>
    <property type="match status" value="1"/>
</dbReference>
<feature type="signal peptide" evidence="6">
    <location>
        <begin position="1"/>
        <end position="19"/>
    </location>
</feature>
<dbReference type="FunFam" id="3.40.50.300:FF:000106">
    <property type="entry name" value="Adenylate kinase mitochondrial"/>
    <property type="match status" value="1"/>
</dbReference>
<dbReference type="Pfam" id="PF05191">
    <property type="entry name" value="ADK_lid"/>
    <property type="match status" value="1"/>
</dbReference>
<dbReference type="NCBIfam" id="TIGR01351">
    <property type="entry name" value="adk"/>
    <property type="match status" value="1"/>
</dbReference>
<evidence type="ECO:0000256" key="5">
    <source>
        <dbReference type="SAM" id="MobiDB-lite"/>
    </source>
</evidence>
<dbReference type="InterPro" id="IPR033690">
    <property type="entry name" value="Adenylat_kinase_CS"/>
</dbReference>
<dbReference type="GO" id="GO:0005524">
    <property type="term" value="F:ATP binding"/>
    <property type="evidence" value="ECO:0007669"/>
    <property type="project" value="InterPro"/>
</dbReference>
<keyword evidence="1 4" id="KW-0808">Transferase</keyword>
<dbReference type="Gene3D" id="3.40.50.300">
    <property type="entry name" value="P-loop containing nucleotide triphosphate hydrolases"/>
    <property type="match status" value="1"/>
</dbReference>
<evidence type="ECO:0000256" key="3">
    <source>
        <dbReference type="ARBA" id="ARBA00022777"/>
    </source>
</evidence>
<dbReference type="EMBL" id="HBIJ01020513">
    <property type="protein sequence ID" value="CAE0372629.1"/>
    <property type="molecule type" value="Transcribed_RNA"/>
</dbReference>
<evidence type="ECO:0000313" key="8">
    <source>
        <dbReference type="EMBL" id="CAE0372629.1"/>
    </source>
</evidence>
<keyword evidence="2" id="KW-0547">Nucleotide-binding</keyword>
<dbReference type="AlphaFoldDB" id="A0A7S3K269"/>
<evidence type="ECO:0000256" key="6">
    <source>
        <dbReference type="SAM" id="SignalP"/>
    </source>
</evidence>
<feature type="domain" description="Adenylate kinase active site lid" evidence="7">
    <location>
        <begin position="179"/>
        <end position="224"/>
    </location>
</feature>
<dbReference type="InterPro" id="IPR007862">
    <property type="entry name" value="Adenylate_kinase_lid-dom"/>
</dbReference>
<dbReference type="PANTHER" id="PTHR23359">
    <property type="entry name" value="NUCLEOTIDE KINASE"/>
    <property type="match status" value="1"/>
</dbReference>
<comment type="similarity">
    <text evidence="4">Belongs to the adenylate kinase family.</text>
</comment>
<dbReference type="PROSITE" id="PS00113">
    <property type="entry name" value="ADENYLATE_KINASE"/>
    <property type="match status" value="1"/>
</dbReference>
<protein>
    <recommendedName>
        <fullName evidence="7">Adenylate kinase active site lid domain-containing protein</fullName>
    </recommendedName>
</protein>
<dbReference type="InterPro" id="IPR000850">
    <property type="entry name" value="Adenylat/UMP-CMP_kin"/>
</dbReference>
<dbReference type="CDD" id="cd01428">
    <property type="entry name" value="ADK"/>
    <property type="match status" value="1"/>
</dbReference>
<sequence length="275" mass="29987">MRFLGLLLSFYVLIEECLALWWQNPSRLSPSRMAKNKTARTATMSSATEGSRSILIIAGPPGCGKGTHSPRIVDLLETPQLSTGDMLRAAVAAGTEVGKKAKEVMESGGLVSDDIVVGIIKDRIAQDDCAKGFLLDGFPRTVAQAEMLDATLAENGERVSSVISLEVPDEILTERICGRWVHKASGRSYHVKFAPPKSLKQGQDPTPETMLDDETGEPLMQRADDTEEALKTRLEAYHAQTTPILNHYASIVSTVNANQDMDAVWNEIQAIIHQS</sequence>
<dbReference type="SUPFAM" id="SSF52540">
    <property type="entry name" value="P-loop containing nucleoside triphosphate hydrolases"/>
    <property type="match status" value="1"/>
</dbReference>
<dbReference type="NCBIfam" id="NF011100">
    <property type="entry name" value="PRK14527.1"/>
    <property type="match status" value="1"/>
</dbReference>
<gene>
    <name evidence="8" type="ORF">ALAG00032_LOCUS13413</name>
</gene>
<feature type="chain" id="PRO_5031162792" description="Adenylate kinase active site lid domain-containing protein" evidence="6">
    <location>
        <begin position="20"/>
        <end position="275"/>
    </location>
</feature>
<dbReference type="InterPro" id="IPR027417">
    <property type="entry name" value="P-loop_NTPase"/>
</dbReference>
<dbReference type="GO" id="GO:0004017">
    <property type="term" value="F:AMP kinase activity"/>
    <property type="evidence" value="ECO:0007669"/>
    <property type="project" value="InterPro"/>
</dbReference>
<evidence type="ECO:0000259" key="7">
    <source>
        <dbReference type="Pfam" id="PF05191"/>
    </source>
</evidence>
<name>A0A7S3K269_9STRA</name>
<keyword evidence="6" id="KW-0732">Signal</keyword>
<proteinExistence type="inferred from homology"/>
<organism evidence="8">
    <name type="scientific">Aureoumbra lagunensis</name>
    <dbReference type="NCBI Taxonomy" id="44058"/>
    <lineage>
        <taxon>Eukaryota</taxon>
        <taxon>Sar</taxon>
        <taxon>Stramenopiles</taxon>
        <taxon>Ochrophyta</taxon>
        <taxon>Pelagophyceae</taxon>
        <taxon>Pelagomonadales</taxon>
        <taxon>Aureoumbra</taxon>
    </lineage>
</organism>
<dbReference type="NCBIfam" id="NF001381">
    <property type="entry name" value="PRK00279.1-3"/>
    <property type="match status" value="1"/>
</dbReference>